<feature type="transmembrane region" description="Helical" evidence="12">
    <location>
        <begin position="213"/>
        <end position="234"/>
    </location>
</feature>
<evidence type="ECO:0000256" key="2">
    <source>
        <dbReference type="ARBA" id="ARBA00010663"/>
    </source>
</evidence>
<dbReference type="CDD" id="cd15331">
    <property type="entry name" value="7tmA_5-HT1A_invertebrates"/>
    <property type="match status" value="1"/>
</dbReference>
<feature type="transmembrane region" description="Helical" evidence="12">
    <location>
        <begin position="383"/>
        <end position="404"/>
    </location>
</feature>
<evidence type="ECO:0000256" key="11">
    <source>
        <dbReference type="RuleBase" id="RU000688"/>
    </source>
</evidence>
<comment type="subcellular location">
    <subcellularLocation>
        <location evidence="1">Cell membrane</location>
        <topology evidence="1">Multi-pass membrane protein</topology>
    </subcellularLocation>
</comment>
<dbReference type="AlphaFoldDB" id="A0A8T0FLU4"/>
<dbReference type="InterPro" id="IPR000276">
    <property type="entry name" value="GPCR_Rhodpsn"/>
</dbReference>
<dbReference type="Gene3D" id="1.20.1070.10">
    <property type="entry name" value="Rhodopsin 7-helix transmembrane proteins"/>
    <property type="match status" value="1"/>
</dbReference>
<feature type="domain" description="G-protein coupled receptors family 1 profile" evidence="13">
    <location>
        <begin position="154"/>
        <end position="435"/>
    </location>
</feature>
<keyword evidence="5 12" id="KW-1133">Transmembrane helix</keyword>
<dbReference type="PROSITE" id="PS00237">
    <property type="entry name" value="G_PROTEIN_RECEP_F1_1"/>
    <property type="match status" value="1"/>
</dbReference>
<dbReference type="GO" id="GO:0043410">
    <property type="term" value="P:positive regulation of MAPK cascade"/>
    <property type="evidence" value="ECO:0007669"/>
    <property type="project" value="TreeGrafter"/>
</dbReference>
<dbReference type="PRINTS" id="PR00237">
    <property type="entry name" value="GPCRRHODOPSN"/>
</dbReference>
<dbReference type="Proteomes" id="UP000807504">
    <property type="component" value="Unassembled WGS sequence"/>
</dbReference>
<evidence type="ECO:0000256" key="3">
    <source>
        <dbReference type="ARBA" id="ARBA00022475"/>
    </source>
</evidence>
<dbReference type="FunFam" id="1.20.1070.10:FF:000375">
    <property type="entry name" value="5-hydroxytryptamine (serotonin) receptor 1Fa"/>
    <property type="match status" value="1"/>
</dbReference>
<keyword evidence="6 11" id="KW-0297">G-protein coupled receptor</keyword>
<sequence>MSLEIMKSDAYAIYIESLREEKPFSLPVQRIGLFHCNPSYQVKVQKCQSETILVCLKKCIEPRRLIASCSTIMNNTVMSSNMEIIQNATYDYFINWTNMSFPLEDFDNNSLFLSDSHVRDVPLKSSLHLQGPSLLSIVSLTTLLGVLILSTVVGNLFVLTAILRERYLQTVSNYLVFSLAIADLMVACLVMPMGAQYEVMNQQWVLGATLCELWTSADVLCCTASILHLVAIAVDRFRAVTSIDYVQHRNTSRVGLTIALVWGVAFLVSFAPILGWKDDKFLYRIQEEKRCLLSQDIGYQIFATCATFYVPLVLILILYWRIYQVARRRIRRRPIRPATLLPLVSEGITSFNGSVKTDTPSKIKKRPRDTVESKREKKAGKTLVIITGVFVICWLPFFVMALLMALCTSCELHPRLFSLFLWLGYLNSTLNPLIYTHFNPDFRKAFARVIRAPSQIEGLHHFVSPDLFGILKLFMHESH</sequence>
<keyword evidence="15" id="KW-1185">Reference proteome</keyword>
<keyword evidence="7 12" id="KW-0472">Membrane</keyword>
<protein>
    <submittedName>
        <fullName evidence="14">5-hydroxytryptamine receptor like protein</fullName>
    </submittedName>
</protein>
<evidence type="ECO:0000256" key="10">
    <source>
        <dbReference type="ARBA" id="ARBA00023224"/>
    </source>
</evidence>
<comment type="caution">
    <text evidence="14">The sequence shown here is derived from an EMBL/GenBank/DDBJ whole genome shotgun (WGS) entry which is preliminary data.</text>
</comment>
<evidence type="ECO:0000256" key="4">
    <source>
        <dbReference type="ARBA" id="ARBA00022692"/>
    </source>
</evidence>
<dbReference type="InterPro" id="IPR000929">
    <property type="entry name" value="Dopamine_rcpt"/>
</dbReference>
<evidence type="ECO:0000313" key="14">
    <source>
        <dbReference type="EMBL" id="KAF8791876.1"/>
    </source>
</evidence>
<dbReference type="GO" id="GO:0071880">
    <property type="term" value="P:adenylate cyclase-activating adrenergic receptor signaling pathway"/>
    <property type="evidence" value="ECO:0007669"/>
    <property type="project" value="TreeGrafter"/>
</dbReference>
<dbReference type="SUPFAM" id="SSF81321">
    <property type="entry name" value="Family A G protein-coupled receptor-like"/>
    <property type="match status" value="1"/>
</dbReference>
<feature type="transmembrane region" description="Helical" evidence="12">
    <location>
        <begin position="416"/>
        <end position="438"/>
    </location>
</feature>
<evidence type="ECO:0000256" key="12">
    <source>
        <dbReference type="SAM" id="Phobius"/>
    </source>
</evidence>
<keyword evidence="9 11" id="KW-0675">Receptor</keyword>
<evidence type="ECO:0000313" key="15">
    <source>
        <dbReference type="Proteomes" id="UP000807504"/>
    </source>
</evidence>
<keyword evidence="3" id="KW-1003">Cell membrane</keyword>
<comment type="similarity">
    <text evidence="2 11">Belongs to the G-protein coupled receptor 1 family.</text>
</comment>
<name>A0A8T0FLU4_ARGBR</name>
<dbReference type="GO" id="GO:0004930">
    <property type="term" value="F:G protein-coupled receptor activity"/>
    <property type="evidence" value="ECO:0007669"/>
    <property type="project" value="UniProtKB-KW"/>
</dbReference>
<gene>
    <name evidence="14" type="ORF">HNY73_003544</name>
</gene>
<feature type="transmembrane region" description="Helical" evidence="12">
    <location>
        <begin position="174"/>
        <end position="193"/>
    </location>
</feature>
<proteinExistence type="inferred from homology"/>
<evidence type="ECO:0000256" key="1">
    <source>
        <dbReference type="ARBA" id="ARBA00004651"/>
    </source>
</evidence>
<evidence type="ECO:0000256" key="8">
    <source>
        <dbReference type="ARBA" id="ARBA00023157"/>
    </source>
</evidence>
<dbReference type="Pfam" id="PF00001">
    <property type="entry name" value="7tm_1"/>
    <property type="match status" value="1"/>
</dbReference>
<dbReference type="InterPro" id="IPR017452">
    <property type="entry name" value="GPCR_Rhodpsn_7TM"/>
</dbReference>
<dbReference type="PANTHER" id="PTHR24248:SF200">
    <property type="entry name" value="5-HYDROXYTRYPTAMINE RECEPTOR 1B-LIKE ISOFORM X1"/>
    <property type="match status" value="1"/>
</dbReference>
<dbReference type="EMBL" id="JABXBU010000003">
    <property type="protein sequence ID" value="KAF8791876.1"/>
    <property type="molecule type" value="Genomic_DNA"/>
</dbReference>
<evidence type="ECO:0000256" key="5">
    <source>
        <dbReference type="ARBA" id="ARBA00022989"/>
    </source>
</evidence>
<evidence type="ECO:0000259" key="13">
    <source>
        <dbReference type="PROSITE" id="PS50262"/>
    </source>
</evidence>
<keyword evidence="10 11" id="KW-0807">Transducer</keyword>
<dbReference type="SMART" id="SM01381">
    <property type="entry name" value="7TM_GPCR_Srsx"/>
    <property type="match status" value="1"/>
</dbReference>
<keyword evidence="8" id="KW-1015">Disulfide bond</keyword>
<dbReference type="PRINTS" id="PR00242">
    <property type="entry name" value="DOPAMINER"/>
</dbReference>
<feature type="transmembrane region" description="Helical" evidence="12">
    <location>
        <begin position="297"/>
        <end position="323"/>
    </location>
</feature>
<evidence type="ECO:0000256" key="7">
    <source>
        <dbReference type="ARBA" id="ARBA00023136"/>
    </source>
</evidence>
<evidence type="ECO:0000256" key="9">
    <source>
        <dbReference type="ARBA" id="ARBA00023170"/>
    </source>
</evidence>
<keyword evidence="4 11" id="KW-0812">Transmembrane</keyword>
<feature type="transmembrane region" description="Helical" evidence="12">
    <location>
        <begin position="134"/>
        <end position="162"/>
    </location>
</feature>
<reference evidence="14" key="1">
    <citation type="journal article" date="2020" name="bioRxiv">
        <title>Chromosome-level reference genome of the European wasp spider Argiope bruennichi: a resource for studies on range expansion and evolutionary adaptation.</title>
        <authorList>
            <person name="Sheffer M.M."/>
            <person name="Hoppe A."/>
            <person name="Krehenwinkel H."/>
            <person name="Uhl G."/>
            <person name="Kuss A.W."/>
            <person name="Jensen L."/>
            <person name="Jensen C."/>
            <person name="Gillespie R.G."/>
            <person name="Hoff K.J."/>
            <person name="Prost S."/>
        </authorList>
    </citation>
    <scope>NUCLEOTIDE SEQUENCE</scope>
</reference>
<organism evidence="14 15">
    <name type="scientific">Argiope bruennichi</name>
    <name type="common">Wasp spider</name>
    <name type="synonym">Aranea bruennichi</name>
    <dbReference type="NCBI Taxonomy" id="94029"/>
    <lineage>
        <taxon>Eukaryota</taxon>
        <taxon>Metazoa</taxon>
        <taxon>Ecdysozoa</taxon>
        <taxon>Arthropoda</taxon>
        <taxon>Chelicerata</taxon>
        <taxon>Arachnida</taxon>
        <taxon>Araneae</taxon>
        <taxon>Araneomorphae</taxon>
        <taxon>Entelegynae</taxon>
        <taxon>Araneoidea</taxon>
        <taxon>Araneidae</taxon>
        <taxon>Argiope</taxon>
    </lineage>
</organism>
<feature type="transmembrane region" description="Helical" evidence="12">
    <location>
        <begin position="254"/>
        <end position="277"/>
    </location>
</feature>
<accession>A0A8T0FLU4</accession>
<dbReference type="PROSITE" id="PS50262">
    <property type="entry name" value="G_PROTEIN_RECEP_F1_2"/>
    <property type="match status" value="1"/>
</dbReference>
<reference evidence="14" key="2">
    <citation type="submission" date="2020-06" db="EMBL/GenBank/DDBJ databases">
        <authorList>
            <person name="Sheffer M."/>
        </authorList>
    </citation>
    <scope>NUCLEOTIDE SEQUENCE</scope>
</reference>
<evidence type="ECO:0000256" key="6">
    <source>
        <dbReference type="ARBA" id="ARBA00023040"/>
    </source>
</evidence>
<dbReference type="PANTHER" id="PTHR24248">
    <property type="entry name" value="ADRENERGIC RECEPTOR-RELATED G-PROTEIN COUPLED RECEPTOR"/>
    <property type="match status" value="1"/>
</dbReference>
<dbReference type="GO" id="GO:0005886">
    <property type="term" value="C:plasma membrane"/>
    <property type="evidence" value="ECO:0007669"/>
    <property type="project" value="UniProtKB-SubCell"/>
</dbReference>